<accession>A0A3M7SK80</accession>
<name>A0A3M7SK80_BRAPC</name>
<sequence length="150" mass="17651">MVVWRNTLASKRGDGERERKKHTRRIAQYLDESCSDGSHSLALLEFCQYCKIISIHKHVGHVATRTFTLSTRNKKWKVCEPNFCLSQKIGDGNISQVGNLANFDNWYQFGKNISSVIYLFEYPKNVEKYLFFRQNQNKSEIFRNFTKDEN</sequence>
<dbReference type="AlphaFoldDB" id="A0A3M7SK80"/>
<protein>
    <submittedName>
        <fullName evidence="1">Uncharacterized protein</fullName>
    </submittedName>
</protein>
<evidence type="ECO:0000313" key="1">
    <source>
        <dbReference type="EMBL" id="RNA36193.1"/>
    </source>
</evidence>
<evidence type="ECO:0000313" key="2">
    <source>
        <dbReference type="Proteomes" id="UP000276133"/>
    </source>
</evidence>
<reference evidence="1 2" key="1">
    <citation type="journal article" date="2018" name="Sci. Rep.">
        <title>Genomic signatures of local adaptation to the degree of environmental predictability in rotifers.</title>
        <authorList>
            <person name="Franch-Gras L."/>
            <person name="Hahn C."/>
            <person name="Garcia-Roger E.M."/>
            <person name="Carmona M.J."/>
            <person name="Serra M."/>
            <person name="Gomez A."/>
        </authorList>
    </citation>
    <scope>NUCLEOTIDE SEQUENCE [LARGE SCALE GENOMIC DNA]</scope>
    <source>
        <strain evidence="1">HYR1</strain>
    </source>
</reference>
<gene>
    <name evidence="1" type="ORF">BpHYR1_029592</name>
</gene>
<keyword evidence="2" id="KW-1185">Reference proteome</keyword>
<proteinExistence type="predicted"/>
<dbReference type="EMBL" id="REGN01001215">
    <property type="protein sequence ID" value="RNA36193.1"/>
    <property type="molecule type" value="Genomic_DNA"/>
</dbReference>
<comment type="caution">
    <text evidence="1">The sequence shown here is derived from an EMBL/GenBank/DDBJ whole genome shotgun (WGS) entry which is preliminary data.</text>
</comment>
<dbReference type="Gene3D" id="2.120.10.10">
    <property type="match status" value="1"/>
</dbReference>
<organism evidence="1 2">
    <name type="scientific">Brachionus plicatilis</name>
    <name type="common">Marine rotifer</name>
    <name type="synonym">Brachionus muelleri</name>
    <dbReference type="NCBI Taxonomy" id="10195"/>
    <lineage>
        <taxon>Eukaryota</taxon>
        <taxon>Metazoa</taxon>
        <taxon>Spiralia</taxon>
        <taxon>Gnathifera</taxon>
        <taxon>Rotifera</taxon>
        <taxon>Eurotatoria</taxon>
        <taxon>Monogononta</taxon>
        <taxon>Pseudotrocha</taxon>
        <taxon>Ploima</taxon>
        <taxon>Brachionidae</taxon>
        <taxon>Brachionus</taxon>
    </lineage>
</organism>
<dbReference type="Proteomes" id="UP000276133">
    <property type="component" value="Unassembled WGS sequence"/>
</dbReference>